<reference evidence="3 4" key="1">
    <citation type="submission" date="2014-08" db="EMBL/GenBank/DDBJ databases">
        <title>Genome sequences of NCPPB Pectobacterium isolates.</title>
        <authorList>
            <person name="Glover R.H."/>
            <person name="Sapp M."/>
            <person name="Elphinstone J."/>
        </authorList>
    </citation>
    <scope>NUCLEOTIDE SEQUENCE [LARGE SCALE GENOMIC DNA]</scope>
    <source>
        <strain evidence="3 4">NCPPB 2795</strain>
    </source>
</reference>
<feature type="domain" description="S-Me-THD N-terminal" evidence="1">
    <location>
        <begin position="9"/>
        <end position="164"/>
    </location>
</feature>
<evidence type="ECO:0000313" key="4">
    <source>
        <dbReference type="Proteomes" id="UP000032874"/>
    </source>
</evidence>
<organism evidence="3 4">
    <name type="scientific">Pectobacterium betavasculorum</name>
    <dbReference type="NCBI Taxonomy" id="55207"/>
    <lineage>
        <taxon>Bacteria</taxon>
        <taxon>Pseudomonadati</taxon>
        <taxon>Pseudomonadota</taxon>
        <taxon>Gammaproteobacteria</taxon>
        <taxon>Enterobacterales</taxon>
        <taxon>Pectobacteriaceae</taxon>
        <taxon>Pectobacterium</taxon>
    </lineage>
</organism>
<dbReference type="EMBL" id="JQHM01000001">
    <property type="protein sequence ID" value="KFX07110.1"/>
    <property type="molecule type" value="Genomic_DNA"/>
</dbReference>
<dbReference type="eggNOG" id="COG3535">
    <property type="taxonomic scope" value="Bacteria"/>
</dbReference>
<dbReference type="InterPro" id="IPR027479">
    <property type="entry name" value="S-Me-THD_N_sf"/>
</dbReference>
<proteinExistence type="predicted"/>
<evidence type="ECO:0008006" key="5">
    <source>
        <dbReference type="Google" id="ProtNLM"/>
    </source>
</evidence>
<accession>A0A093RWB5</accession>
<dbReference type="Pfam" id="PF06032">
    <property type="entry name" value="S-Me-THD_N"/>
    <property type="match status" value="1"/>
</dbReference>
<feature type="domain" description="S-Me-THD-like C-terminal" evidence="2">
    <location>
        <begin position="167"/>
        <end position="363"/>
    </location>
</feature>
<dbReference type="STRING" id="55207.KP22_03200"/>
<dbReference type="RefSeq" id="WP_039322319.1">
    <property type="nucleotide sequence ID" value="NZ_JQHM01000001.1"/>
</dbReference>
<dbReference type="InterPro" id="IPR024071">
    <property type="entry name" value="S-Me-THD_C_sf"/>
</dbReference>
<dbReference type="SUPFAM" id="SSF160991">
    <property type="entry name" value="CV3147-like"/>
    <property type="match status" value="1"/>
</dbReference>
<protein>
    <recommendedName>
        <fullName evidence="5">DUF917 domain-containing protein</fullName>
    </recommendedName>
</protein>
<comment type="caution">
    <text evidence="3">The sequence shown here is derived from an EMBL/GenBank/DDBJ whole genome shotgun (WGS) entry which is preliminary data.</text>
</comment>
<dbReference type="Pfam" id="PF20906">
    <property type="entry name" value="S-Me-THD_C"/>
    <property type="match status" value="1"/>
</dbReference>
<name>A0A093RWB5_9GAMM</name>
<dbReference type="Gene3D" id="3.40.1610.10">
    <property type="entry name" value="CV3147-like domain"/>
    <property type="match status" value="1"/>
</dbReference>
<dbReference type="AlphaFoldDB" id="A0A093RWB5"/>
<sequence length="369" mass="39635">MSRYINEQAIDDIGLGAAVLGTGGGGDPYVGSLMVKHALKNASEVPIFGLDEIKDDDVFVPFSMIGATTVVVEKIMSASQFVRAFDAMEKALERPITATFPIEVGGINSLIPFIVAAAKGLPVIDCDAMGRAFPEAQMVTFFLDGLSSAPNTLADEKGNSVIINPIDGVWSERLARAITEQMGAACAMCDYPLRGHELKRSAIKGTLTLAQNIGKTLREAHQSGSHPVQSLLTVLNGHVVASGKIVDVVRRTTGGFARGKVVLDGMGSDKGESFTVLFQNELLLAYRSSQTAEPTQDNLLAVVPDLISIVDSETGRPIITEHLRYGQRVDVIAYPCNDKWRTPKGIDVAGPKYFGYPVQYVPIELLANR</sequence>
<evidence type="ECO:0000259" key="1">
    <source>
        <dbReference type="Pfam" id="PF06032"/>
    </source>
</evidence>
<dbReference type="InterPro" id="IPR010318">
    <property type="entry name" value="S-Me-THD_N"/>
</dbReference>
<dbReference type="Gene3D" id="2.40.390.10">
    <property type="entry name" value="CV3147-like"/>
    <property type="match status" value="1"/>
</dbReference>
<dbReference type="InterPro" id="IPR048350">
    <property type="entry name" value="S-Me-THD-like_C"/>
</dbReference>
<evidence type="ECO:0000259" key="2">
    <source>
        <dbReference type="Pfam" id="PF20906"/>
    </source>
</evidence>
<evidence type="ECO:0000313" key="3">
    <source>
        <dbReference type="EMBL" id="KFX07110.1"/>
    </source>
</evidence>
<dbReference type="Proteomes" id="UP000032874">
    <property type="component" value="Unassembled WGS sequence"/>
</dbReference>
<gene>
    <name evidence="3" type="ORF">KP22_03200</name>
</gene>